<evidence type="ECO:0000313" key="1">
    <source>
        <dbReference type="EMBL" id="KKL06888.1"/>
    </source>
</evidence>
<dbReference type="EMBL" id="LAZR01043515">
    <property type="protein sequence ID" value="KKL06888.1"/>
    <property type="molecule type" value="Genomic_DNA"/>
</dbReference>
<sequence length="46" mass="5057">VEKGQCVERVGLPKILRQSAWNDTYLVSGDDVIAHAWQNLLFSAGA</sequence>
<organism evidence="1">
    <name type="scientific">marine sediment metagenome</name>
    <dbReference type="NCBI Taxonomy" id="412755"/>
    <lineage>
        <taxon>unclassified sequences</taxon>
        <taxon>metagenomes</taxon>
        <taxon>ecological metagenomes</taxon>
    </lineage>
</organism>
<proteinExistence type="predicted"/>
<dbReference type="AlphaFoldDB" id="A0A0F9D490"/>
<accession>A0A0F9D490</accession>
<gene>
    <name evidence="1" type="ORF">LCGC14_2591520</name>
</gene>
<reference evidence="1" key="1">
    <citation type="journal article" date="2015" name="Nature">
        <title>Complex archaea that bridge the gap between prokaryotes and eukaryotes.</title>
        <authorList>
            <person name="Spang A."/>
            <person name="Saw J.H."/>
            <person name="Jorgensen S.L."/>
            <person name="Zaremba-Niedzwiedzka K."/>
            <person name="Martijn J."/>
            <person name="Lind A.E."/>
            <person name="van Eijk R."/>
            <person name="Schleper C."/>
            <person name="Guy L."/>
            <person name="Ettema T.J."/>
        </authorList>
    </citation>
    <scope>NUCLEOTIDE SEQUENCE</scope>
</reference>
<comment type="caution">
    <text evidence="1">The sequence shown here is derived from an EMBL/GenBank/DDBJ whole genome shotgun (WGS) entry which is preliminary data.</text>
</comment>
<protein>
    <submittedName>
        <fullName evidence="1">Uncharacterized protein</fullName>
    </submittedName>
</protein>
<name>A0A0F9D490_9ZZZZ</name>
<feature type="non-terminal residue" evidence="1">
    <location>
        <position position="1"/>
    </location>
</feature>